<evidence type="ECO:0000313" key="3">
    <source>
        <dbReference type="Proteomes" id="UP000245820"/>
    </source>
</evidence>
<gene>
    <name evidence="2" type="ORF">DIR46_04490</name>
</gene>
<proteinExistence type="predicted"/>
<dbReference type="RefSeq" id="WP_109344166.1">
    <property type="nucleotide sequence ID" value="NZ_CP029343.1"/>
</dbReference>
<feature type="chain" id="PRO_5015782218" evidence="1">
    <location>
        <begin position="28"/>
        <end position="421"/>
    </location>
</feature>
<name>A0A2S2DEJ9_9BURK</name>
<accession>A0A2S2DEJ9</accession>
<evidence type="ECO:0000313" key="2">
    <source>
        <dbReference type="EMBL" id="AWL03767.1"/>
    </source>
</evidence>
<protein>
    <submittedName>
        <fullName evidence="2">Uncharacterized protein</fullName>
    </submittedName>
</protein>
<dbReference type="SUPFAM" id="SSF56935">
    <property type="entry name" value="Porins"/>
    <property type="match status" value="1"/>
</dbReference>
<keyword evidence="1" id="KW-0732">Signal</keyword>
<reference evidence="2 3" key="1">
    <citation type="submission" date="2018-05" db="EMBL/GenBank/DDBJ databases">
        <title>Complete genome sequence of Massilia oculi sp. nov. CCUG 43427T (=DSM 26321T), the type strain of M. oculi, and comparison with genome sequences of other Massilia strains.</title>
        <authorList>
            <person name="Zhu B."/>
        </authorList>
    </citation>
    <scope>NUCLEOTIDE SEQUENCE [LARGE SCALE GENOMIC DNA]</scope>
    <source>
        <strain evidence="2 3">CCUG 43427</strain>
    </source>
</reference>
<evidence type="ECO:0000256" key="1">
    <source>
        <dbReference type="SAM" id="SignalP"/>
    </source>
</evidence>
<organism evidence="2 3">
    <name type="scientific">Massilia oculi</name>
    <dbReference type="NCBI Taxonomy" id="945844"/>
    <lineage>
        <taxon>Bacteria</taxon>
        <taxon>Pseudomonadati</taxon>
        <taxon>Pseudomonadota</taxon>
        <taxon>Betaproteobacteria</taxon>
        <taxon>Burkholderiales</taxon>
        <taxon>Oxalobacteraceae</taxon>
        <taxon>Telluria group</taxon>
        <taxon>Massilia</taxon>
    </lineage>
</organism>
<dbReference type="EMBL" id="CP029343">
    <property type="protein sequence ID" value="AWL03767.1"/>
    <property type="molecule type" value="Genomic_DNA"/>
</dbReference>
<dbReference type="Proteomes" id="UP000245820">
    <property type="component" value="Chromosome"/>
</dbReference>
<sequence>MVQQHTWRLSAAFATCALAFLSSHACAAEAPGEPAVSTPVLKLSGFGTLGAVYSSARSADFTASVLRADGAGHTRAWSADVDSRLGVQLDLDLGAWSGVLQVVSEQRLDGSYTPQIEWANIKYQLTPDLAVRAGRIALPVFLGAESRKVGYTIPWVRTPVEVYGSLPISSSDGLDATWRWSTGSVLHATQVFAGRTDQDLRNQLRIKAEDIVGLSHSIERGAVSTRLSAASGRLNTAIGEELFTVLRRFGPAGGALADRYEIRDKRVSMVSIGVSVDPGPWFVTAECGRTRTESLLGGGTSMYIGAGLRRGALTPYAGYAQVRADVPTRDPGLPLDGLTPPLAAAAGQINAGINEFLAAIPVQSTWSAGLRWDAATNIALKLQFDRLRPRDGSRGTLINNQPDLRPDRAVHVGSLALDFVF</sequence>
<keyword evidence="3" id="KW-1185">Reference proteome</keyword>
<dbReference type="AlphaFoldDB" id="A0A2S2DEJ9"/>
<feature type="signal peptide" evidence="1">
    <location>
        <begin position="1"/>
        <end position="27"/>
    </location>
</feature>
<dbReference type="KEGG" id="mtim:DIR46_04490"/>
<dbReference type="OrthoDB" id="197869at2"/>